<dbReference type="GO" id="GO:0012505">
    <property type="term" value="C:endomembrane system"/>
    <property type="evidence" value="ECO:0007669"/>
    <property type="project" value="UniProtKB-SubCell"/>
</dbReference>
<dbReference type="PANTHER" id="PTHR13822:SF10">
    <property type="entry name" value="ATP SYNTHASE EPSILON CHAIN, CHLOROPLASTIC"/>
    <property type="match status" value="1"/>
</dbReference>
<keyword evidence="4 10" id="KW-0813">Transport</keyword>
<dbReference type="RefSeq" id="WP_111342461.1">
    <property type="nucleotide sequence ID" value="NZ_JAIWKD010000001.1"/>
</dbReference>
<dbReference type="GO" id="GO:0005524">
    <property type="term" value="F:ATP binding"/>
    <property type="evidence" value="ECO:0007669"/>
    <property type="project" value="UniProtKB-UniRule"/>
</dbReference>
<comment type="subunit">
    <text evidence="10 11">F-type ATPases have 2 components, CF(1) - the catalytic core - and CF(0) - the membrane proton channel. CF(1) has five subunits: alpha(3), beta(3), gamma(1), delta(1), epsilon(1). CF(0) has three main subunits: a, b and c.</text>
</comment>
<evidence type="ECO:0000256" key="5">
    <source>
        <dbReference type="ARBA" id="ARBA00022781"/>
    </source>
</evidence>
<evidence type="ECO:0000256" key="3">
    <source>
        <dbReference type="ARBA" id="ARBA00005712"/>
    </source>
</evidence>
<dbReference type="GO" id="GO:0005886">
    <property type="term" value="C:plasma membrane"/>
    <property type="evidence" value="ECO:0007669"/>
    <property type="project" value="UniProtKB-SubCell"/>
</dbReference>
<keyword evidence="5 10" id="KW-0375">Hydrogen ion transport</keyword>
<evidence type="ECO:0000256" key="10">
    <source>
        <dbReference type="HAMAP-Rule" id="MF_00530"/>
    </source>
</evidence>
<evidence type="ECO:0000256" key="8">
    <source>
        <dbReference type="ARBA" id="ARBA00023196"/>
    </source>
</evidence>
<evidence type="ECO:0000256" key="11">
    <source>
        <dbReference type="RuleBase" id="RU003656"/>
    </source>
</evidence>
<reference evidence="13 14" key="1">
    <citation type="submission" date="2018-05" db="EMBL/GenBank/DDBJ databases">
        <title>Acuticoccus sediminis sp. nov., isolated from deep-sea sediment of Indian Ocean.</title>
        <authorList>
            <person name="Liu X."/>
            <person name="Lai Q."/>
            <person name="Du Y."/>
            <person name="Sun F."/>
            <person name="Zhang X."/>
            <person name="Wang S."/>
            <person name="Shao Z."/>
        </authorList>
    </citation>
    <scope>NUCLEOTIDE SEQUENCE [LARGE SCALE GENOMIC DNA]</scope>
    <source>
        <strain evidence="13 14">PTG4-2</strain>
    </source>
</reference>
<name>A0A8B2NXP2_9HYPH</name>
<dbReference type="Pfam" id="PF02823">
    <property type="entry name" value="ATP-synt_DE_N"/>
    <property type="match status" value="1"/>
</dbReference>
<evidence type="ECO:0000256" key="9">
    <source>
        <dbReference type="ARBA" id="ARBA00023310"/>
    </source>
</evidence>
<evidence type="ECO:0000256" key="2">
    <source>
        <dbReference type="ARBA" id="ARBA00004184"/>
    </source>
</evidence>
<dbReference type="GO" id="GO:0045259">
    <property type="term" value="C:proton-transporting ATP synthase complex"/>
    <property type="evidence" value="ECO:0007669"/>
    <property type="project" value="UniProtKB-KW"/>
</dbReference>
<evidence type="ECO:0000256" key="4">
    <source>
        <dbReference type="ARBA" id="ARBA00022448"/>
    </source>
</evidence>
<sequence>MATFPFEIVSPERLLFSGEVEAVKLPGSEGEFQVMAGHAPLLALLGPGIMEIAGGEGNGERLFIDGGFCDMNGVTCTVLAEAATPIEQLSPEYMKEMIEAAHKQAAEMEPADHDEALRRIAVLHLVHSQL</sequence>
<comment type="function">
    <text evidence="1 10">Produces ATP from ADP in the presence of a proton gradient across the membrane.</text>
</comment>
<evidence type="ECO:0000256" key="1">
    <source>
        <dbReference type="ARBA" id="ARBA00003543"/>
    </source>
</evidence>
<dbReference type="SUPFAM" id="SSF51344">
    <property type="entry name" value="Epsilon subunit of F1F0-ATP synthase N-terminal domain"/>
    <property type="match status" value="1"/>
</dbReference>
<dbReference type="CDD" id="cd12152">
    <property type="entry name" value="F1-ATPase_delta"/>
    <property type="match status" value="1"/>
</dbReference>
<dbReference type="AlphaFoldDB" id="A0A8B2NXP2"/>
<dbReference type="Proteomes" id="UP000249590">
    <property type="component" value="Unassembled WGS sequence"/>
</dbReference>
<keyword evidence="8 10" id="KW-0139">CF(1)</keyword>
<accession>A0A8B2NXP2</accession>
<evidence type="ECO:0000259" key="12">
    <source>
        <dbReference type="Pfam" id="PF02823"/>
    </source>
</evidence>
<dbReference type="Gene3D" id="2.60.15.10">
    <property type="entry name" value="F0F1 ATP synthase delta/epsilon subunit, N-terminal"/>
    <property type="match status" value="1"/>
</dbReference>
<evidence type="ECO:0000256" key="7">
    <source>
        <dbReference type="ARBA" id="ARBA00023136"/>
    </source>
</evidence>
<comment type="subcellular location">
    <subcellularLocation>
        <location evidence="10">Cell membrane</location>
        <topology evidence="10">Peripheral membrane protein</topology>
    </subcellularLocation>
    <subcellularLocation>
        <location evidence="2">Endomembrane system</location>
        <topology evidence="2">Peripheral membrane protein</topology>
    </subcellularLocation>
</comment>
<comment type="similarity">
    <text evidence="3 10 11">Belongs to the ATPase epsilon chain family.</text>
</comment>
<dbReference type="GO" id="GO:0046933">
    <property type="term" value="F:proton-transporting ATP synthase activity, rotational mechanism"/>
    <property type="evidence" value="ECO:0007669"/>
    <property type="project" value="UniProtKB-UniRule"/>
</dbReference>
<evidence type="ECO:0000313" key="14">
    <source>
        <dbReference type="Proteomes" id="UP000249590"/>
    </source>
</evidence>
<gene>
    <name evidence="10 13" type="primary">atpC</name>
    <name evidence="13" type="ORF">DLJ53_03740</name>
</gene>
<organism evidence="13 14">
    <name type="scientific">Acuticoccus sediminis</name>
    <dbReference type="NCBI Taxonomy" id="2184697"/>
    <lineage>
        <taxon>Bacteria</taxon>
        <taxon>Pseudomonadati</taxon>
        <taxon>Pseudomonadota</taxon>
        <taxon>Alphaproteobacteria</taxon>
        <taxon>Hyphomicrobiales</taxon>
        <taxon>Amorphaceae</taxon>
        <taxon>Acuticoccus</taxon>
    </lineage>
</organism>
<protein>
    <recommendedName>
        <fullName evidence="10">ATP synthase epsilon chain</fullName>
    </recommendedName>
    <alternativeName>
        <fullName evidence="10">ATP synthase F1 sector epsilon subunit</fullName>
    </alternativeName>
    <alternativeName>
        <fullName evidence="10">F-ATPase epsilon subunit</fullName>
    </alternativeName>
</protein>
<keyword evidence="9 10" id="KW-0066">ATP synthesis</keyword>
<proteinExistence type="inferred from homology"/>
<comment type="caution">
    <text evidence="13">The sequence shown here is derived from an EMBL/GenBank/DDBJ whole genome shotgun (WGS) entry which is preliminary data.</text>
</comment>
<keyword evidence="10" id="KW-1003">Cell membrane</keyword>
<dbReference type="InterPro" id="IPR020546">
    <property type="entry name" value="ATP_synth_F1_dsu/esu_N"/>
</dbReference>
<evidence type="ECO:0000256" key="6">
    <source>
        <dbReference type="ARBA" id="ARBA00023065"/>
    </source>
</evidence>
<dbReference type="HAMAP" id="MF_00530">
    <property type="entry name" value="ATP_synth_epsil_bac"/>
    <property type="match status" value="1"/>
</dbReference>
<dbReference type="NCBIfam" id="TIGR01216">
    <property type="entry name" value="ATP_synt_epsi"/>
    <property type="match status" value="1"/>
</dbReference>
<dbReference type="EMBL" id="QHHQ01000001">
    <property type="protein sequence ID" value="RAI03611.1"/>
    <property type="molecule type" value="Genomic_DNA"/>
</dbReference>
<evidence type="ECO:0000313" key="13">
    <source>
        <dbReference type="EMBL" id="RAI03611.1"/>
    </source>
</evidence>
<dbReference type="InterPro" id="IPR001469">
    <property type="entry name" value="ATP_synth_F1_dsu/esu"/>
</dbReference>
<dbReference type="InterPro" id="IPR036771">
    <property type="entry name" value="ATPsynth_dsu/esu_N"/>
</dbReference>
<keyword evidence="6 10" id="KW-0406">Ion transport</keyword>
<keyword evidence="7 10" id="KW-0472">Membrane</keyword>
<feature type="domain" description="ATP synthase F1 complex delta/epsilon subunit N-terminal" evidence="12">
    <location>
        <begin position="5"/>
        <end position="83"/>
    </location>
</feature>
<keyword evidence="14" id="KW-1185">Reference proteome</keyword>
<dbReference type="OrthoDB" id="9799969at2"/>
<dbReference type="PANTHER" id="PTHR13822">
    <property type="entry name" value="ATP SYNTHASE DELTA/EPSILON CHAIN"/>
    <property type="match status" value="1"/>
</dbReference>